<reference evidence="1" key="1">
    <citation type="submission" date="2020-04" db="EMBL/GenBank/DDBJ databases">
        <authorList>
            <person name="Chiriac C."/>
            <person name="Salcher M."/>
            <person name="Ghai R."/>
            <person name="Kavagutti S V."/>
        </authorList>
    </citation>
    <scope>NUCLEOTIDE SEQUENCE</scope>
</reference>
<gene>
    <name evidence="1" type="ORF">UFOVP136_40</name>
</gene>
<dbReference type="EMBL" id="LR796257">
    <property type="protein sequence ID" value="CAB4132103.1"/>
    <property type="molecule type" value="Genomic_DNA"/>
</dbReference>
<organism evidence="1">
    <name type="scientific">uncultured Caudovirales phage</name>
    <dbReference type="NCBI Taxonomy" id="2100421"/>
    <lineage>
        <taxon>Viruses</taxon>
        <taxon>Duplodnaviria</taxon>
        <taxon>Heunggongvirae</taxon>
        <taxon>Uroviricota</taxon>
        <taxon>Caudoviricetes</taxon>
        <taxon>Peduoviridae</taxon>
        <taxon>Maltschvirus</taxon>
        <taxon>Maltschvirus maltsch</taxon>
    </lineage>
</organism>
<protein>
    <submittedName>
        <fullName evidence="1">Uncharacterized protein</fullName>
    </submittedName>
</protein>
<evidence type="ECO:0000313" key="1">
    <source>
        <dbReference type="EMBL" id="CAB4132103.1"/>
    </source>
</evidence>
<dbReference type="Gene3D" id="2.40.30.20">
    <property type="match status" value="1"/>
</dbReference>
<name>A0A6J5LFS2_9CAUD</name>
<sequence length="463" mass="49595">MLQLPIVKLNVSVTSAPVPNNLQEKGAFISQGGTTGAAGSLTLLTTAADLSGILIGAKTLATLTYSSGTHTVTATVAAGHGFAVGQQELVTVSGCTPTGYNGTFLATIVDATTFTYAMIPTLAAATILGTVTDEDVTELVAMNTTFFAQNGSQAVYVLELGDGDAAHGVTTLSTWLTTYPNEIYSFLVPRYWDTEATFKTLCNLYTAPDKKVNFFVTTTISTYTGWYTGAYNSAIVSVEAPGVPITEFTAAAFFFRTLSRRPNSGSPIMPSAYAEAFGVTAYPTFGNGTLLQTLRSNYINFVITGIEGGIPQNKYWEIGRCASGETFDFWYAVDWAAITMQLYIANTVLNGNNNNIAPLYYEQNGVDTLQSVAVNVLRRGTVYGLLYGDTLSVSLDSQTFAHNISQGVYAGRNVLNAIPVSTYTKDNPSDYAQGLYGGFQARIIPQRGFENIVFNLNATQFTN</sequence>
<dbReference type="InterPro" id="IPR023366">
    <property type="entry name" value="ATP_synth_asu-like_sf"/>
</dbReference>
<accession>A0A6J5LFS2</accession>
<proteinExistence type="predicted"/>